<comment type="caution">
    <text evidence="8">The sequence shown here is derived from an EMBL/GenBank/DDBJ whole genome shotgun (WGS) entry which is preliminary data.</text>
</comment>
<dbReference type="Proteomes" id="UP000340077">
    <property type="component" value="Unassembled WGS sequence"/>
</dbReference>
<evidence type="ECO:0000256" key="2">
    <source>
        <dbReference type="ARBA" id="ARBA00010944"/>
    </source>
</evidence>
<proteinExistence type="inferred from homology"/>
<evidence type="ECO:0000256" key="3">
    <source>
        <dbReference type="ARBA" id="ARBA00012929"/>
    </source>
</evidence>
<dbReference type="InterPro" id="IPR029903">
    <property type="entry name" value="RmlD-like-bd"/>
</dbReference>
<dbReference type="GO" id="GO:0008831">
    <property type="term" value="F:dTDP-4-dehydrorhamnose reductase activity"/>
    <property type="evidence" value="ECO:0007669"/>
    <property type="project" value="UniProtKB-EC"/>
</dbReference>
<dbReference type="GO" id="GO:0009243">
    <property type="term" value="P:O antigen biosynthetic process"/>
    <property type="evidence" value="ECO:0007669"/>
    <property type="project" value="UniProtKB-UniPathway"/>
</dbReference>
<gene>
    <name evidence="8" type="ORF">MS5N3_27420</name>
</gene>
<comment type="similarity">
    <text evidence="2 6">Belongs to the dTDP-4-dehydrorhamnose reductase family.</text>
</comment>
<keyword evidence="9" id="KW-1185">Reference proteome</keyword>
<evidence type="ECO:0000256" key="4">
    <source>
        <dbReference type="ARBA" id="ARBA00017099"/>
    </source>
</evidence>
<dbReference type="EMBL" id="BGZH01000002">
    <property type="protein sequence ID" value="GBO85291.1"/>
    <property type="molecule type" value="Genomic_DNA"/>
</dbReference>
<comment type="function">
    <text evidence="6">Catalyzes the reduction of dTDP-6-deoxy-L-lyxo-4-hexulose to yield dTDP-L-rhamnose.</text>
</comment>
<dbReference type="Gene3D" id="3.40.50.720">
    <property type="entry name" value="NAD(P)-binding Rossmann-like Domain"/>
    <property type="match status" value="1"/>
</dbReference>
<sequence length="293" mass="32317">MHVLVVHDYGPLGKVLLERLRATHLHVSPLLVSDPSNADLDALENWIPEDTDLIVNALWMADPEVAEKDPEGVHMAAFSLPLAMAEFARDRGMALLQLSSCYVFDGRKQSGYITSNPGQPVNELGNWQWECEQALRTLLPRHIILRTGWSLARFIRKVQASTAAGEVLSLPGRCRGQPVAVRDLARVIEAVVLQLDCGAEVWGTYQYAGAEEINLYELGLAIAGLPGIPEGIRVVDEVPEWGHLEPVNTTLICTKIRNTFGIKQMPWRSGLVDELAMLKKNNGREVESEPAGS</sequence>
<organism evidence="8 9">
    <name type="scientific">Marinobacter salsuginis</name>
    <dbReference type="NCBI Taxonomy" id="418719"/>
    <lineage>
        <taxon>Bacteria</taxon>
        <taxon>Pseudomonadati</taxon>
        <taxon>Pseudomonadota</taxon>
        <taxon>Gammaproteobacteria</taxon>
        <taxon>Pseudomonadales</taxon>
        <taxon>Marinobacteraceae</taxon>
        <taxon>Marinobacter</taxon>
    </lineage>
</organism>
<feature type="domain" description="RmlD-like substrate binding" evidence="7">
    <location>
        <begin position="1"/>
        <end position="276"/>
    </location>
</feature>
<evidence type="ECO:0000256" key="6">
    <source>
        <dbReference type="RuleBase" id="RU364082"/>
    </source>
</evidence>
<comment type="catalytic activity">
    <reaction evidence="5 6">
        <text>dTDP-beta-L-rhamnose + NADP(+) = dTDP-4-dehydro-beta-L-rhamnose + NADPH + H(+)</text>
        <dbReference type="Rhea" id="RHEA:21796"/>
        <dbReference type="ChEBI" id="CHEBI:15378"/>
        <dbReference type="ChEBI" id="CHEBI:57510"/>
        <dbReference type="ChEBI" id="CHEBI:57783"/>
        <dbReference type="ChEBI" id="CHEBI:58349"/>
        <dbReference type="ChEBI" id="CHEBI:62830"/>
        <dbReference type="EC" id="1.1.1.133"/>
    </reaction>
</comment>
<evidence type="ECO:0000256" key="1">
    <source>
        <dbReference type="ARBA" id="ARBA00004781"/>
    </source>
</evidence>
<dbReference type="EC" id="1.1.1.133" evidence="3 6"/>
<reference evidence="8 9" key="1">
    <citation type="journal article" date="2019" name="J. Gen. Appl. Microbiol.">
        <title>Aerobic degradation of cis-dichloroethene by the marine bacterium Marinobacter salsuginis strain 5N-3.</title>
        <authorList>
            <person name="Inoue Y."/>
            <person name="Fukunaga Y."/>
            <person name="Katsumata H."/>
            <person name="Ohji S."/>
            <person name="Hosoyama A."/>
            <person name="Mori K."/>
            <person name="Ando K."/>
        </authorList>
    </citation>
    <scope>NUCLEOTIDE SEQUENCE [LARGE SCALE GENOMIC DNA]</scope>
    <source>
        <strain evidence="8 9">5N-3</strain>
    </source>
</reference>
<dbReference type="GO" id="GO:0005829">
    <property type="term" value="C:cytosol"/>
    <property type="evidence" value="ECO:0007669"/>
    <property type="project" value="TreeGrafter"/>
</dbReference>
<dbReference type="InterPro" id="IPR005913">
    <property type="entry name" value="dTDP_dehydrorham_reduct"/>
</dbReference>
<dbReference type="RefSeq" id="WP_069184040.1">
    <property type="nucleotide sequence ID" value="NZ_BGZH01000002.1"/>
</dbReference>
<evidence type="ECO:0000256" key="5">
    <source>
        <dbReference type="ARBA" id="ARBA00048200"/>
    </source>
</evidence>
<name>A0A5M3PR79_9GAMM</name>
<dbReference type="SUPFAM" id="SSF51735">
    <property type="entry name" value="NAD(P)-binding Rossmann-fold domains"/>
    <property type="match status" value="1"/>
</dbReference>
<protein>
    <recommendedName>
        <fullName evidence="4 6">dTDP-4-dehydrorhamnose reductase</fullName>
        <ecNumber evidence="3 6">1.1.1.133</ecNumber>
    </recommendedName>
</protein>
<accession>A0A5M3PR79</accession>
<evidence type="ECO:0000313" key="8">
    <source>
        <dbReference type="EMBL" id="GBO85291.1"/>
    </source>
</evidence>
<evidence type="ECO:0000313" key="9">
    <source>
        <dbReference type="Proteomes" id="UP000340077"/>
    </source>
</evidence>
<comment type="cofactor">
    <cofactor evidence="6">
        <name>Mg(2+)</name>
        <dbReference type="ChEBI" id="CHEBI:18420"/>
    </cofactor>
    <text evidence="6">Binds 1 Mg(2+) ion per monomer.</text>
</comment>
<keyword evidence="6" id="KW-0560">Oxidoreductase</keyword>
<dbReference type="Pfam" id="PF04321">
    <property type="entry name" value="RmlD_sub_bind"/>
    <property type="match status" value="1"/>
</dbReference>
<dbReference type="UniPathway" id="UPA00124"/>
<keyword evidence="6" id="KW-0521">NADP</keyword>
<evidence type="ECO:0000259" key="7">
    <source>
        <dbReference type="Pfam" id="PF04321"/>
    </source>
</evidence>
<dbReference type="InterPro" id="IPR036291">
    <property type="entry name" value="NAD(P)-bd_dom_sf"/>
</dbReference>
<comment type="pathway">
    <text evidence="1 6">Carbohydrate biosynthesis; dTDP-L-rhamnose biosynthesis.</text>
</comment>
<dbReference type="GO" id="GO:0019305">
    <property type="term" value="P:dTDP-rhamnose biosynthetic process"/>
    <property type="evidence" value="ECO:0007669"/>
    <property type="project" value="UniProtKB-UniPathway"/>
</dbReference>
<dbReference type="UniPathway" id="UPA00281"/>
<dbReference type="AlphaFoldDB" id="A0A5M3PR79"/>
<dbReference type="PANTHER" id="PTHR10491">
    <property type="entry name" value="DTDP-4-DEHYDRORHAMNOSE REDUCTASE"/>
    <property type="match status" value="1"/>
</dbReference>
<dbReference type="PANTHER" id="PTHR10491:SF4">
    <property type="entry name" value="METHIONINE ADENOSYLTRANSFERASE 2 SUBUNIT BETA"/>
    <property type="match status" value="1"/>
</dbReference>